<dbReference type="Pfam" id="PF19803">
    <property type="entry name" value="DUF6286"/>
    <property type="match status" value="1"/>
</dbReference>
<dbReference type="RefSeq" id="WP_182561862.1">
    <property type="nucleotide sequence ID" value="NZ_JACGWT010000007.1"/>
</dbReference>
<gene>
    <name evidence="3" type="ORF">FHX74_003891</name>
</gene>
<evidence type="ECO:0000313" key="3">
    <source>
        <dbReference type="EMBL" id="MBA8796238.1"/>
    </source>
</evidence>
<organism evidence="3 4">
    <name type="scientific">Microlunatus kandeliicorticis</name>
    <dbReference type="NCBI Taxonomy" id="1759536"/>
    <lineage>
        <taxon>Bacteria</taxon>
        <taxon>Bacillati</taxon>
        <taxon>Actinomycetota</taxon>
        <taxon>Actinomycetes</taxon>
        <taxon>Propionibacteriales</taxon>
        <taxon>Propionibacteriaceae</taxon>
        <taxon>Microlunatus</taxon>
    </lineage>
</organism>
<sequence length="190" mass="19358">MSRNDGRSRSLRRRPSRTVAASIVAVVITAIGALAAIAAIFALTRGGWPTAVTGPARAVAGSSWGSAAVIAAGAVIAVLGLIMLIAGIKPGRHKTAVLRAPGQTTVPDTEFVLSSRAIARLAASRADGIDGVESVSASADPKTVRVSVTTSSEQSAAIRQRVQQEVTSVLEAAGLQPVPRVRATVHVKGI</sequence>
<name>A0A7W3IVV4_9ACTN</name>
<keyword evidence="1" id="KW-0472">Membrane</keyword>
<feature type="transmembrane region" description="Helical" evidence="1">
    <location>
        <begin position="21"/>
        <end position="44"/>
    </location>
</feature>
<feature type="transmembrane region" description="Helical" evidence="1">
    <location>
        <begin position="64"/>
        <end position="86"/>
    </location>
</feature>
<dbReference type="EMBL" id="JACGWT010000007">
    <property type="protein sequence ID" value="MBA8796238.1"/>
    <property type="molecule type" value="Genomic_DNA"/>
</dbReference>
<dbReference type="InterPro" id="IPR046253">
    <property type="entry name" value="DUF6286"/>
</dbReference>
<keyword evidence="4" id="KW-1185">Reference proteome</keyword>
<accession>A0A7W3IVV4</accession>
<evidence type="ECO:0000256" key="1">
    <source>
        <dbReference type="SAM" id="Phobius"/>
    </source>
</evidence>
<proteinExistence type="predicted"/>
<comment type="caution">
    <text evidence="3">The sequence shown here is derived from an EMBL/GenBank/DDBJ whole genome shotgun (WGS) entry which is preliminary data.</text>
</comment>
<dbReference type="Proteomes" id="UP000523079">
    <property type="component" value="Unassembled WGS sequence"/>
</dbReference>
<reference evidence="3 4" key="1">
    <citation type="submission" date="2020-07" db="EMBL/GenBank/DDBJ databases">
        <title>Sequencing the genomes of 1000 actinobacteria strains.</title>
        <authorList>
            <person name="Klenk H.-P."/>
        </authorList>
    </citation>
    <scope>NUCLEOTIDE SEQUENCE [LARGE SCALE GENOMIC DNA]</scope>
    <source>
        <strain evidence="3 4">DSM 100723</strain>
    </source>
</reference>
<keyword evidence="1" id="KW-0812">Transmembrane</keyword>
<evidence type="ECO:0000313" key="4">
    <source>
        <dbReference type="Proteomes" id="UP000523079"/>
    </source>
</evidence>
<protein>
    <submittedName>
        <fullName evidence="3">Copper chaperone CopZ</fullName>
    </submittedName>
</protein>
<dbReference type="AlphaFoldDB" id="A0A7W3IVV4"/>
<evidence type="ECO:0000259" key="2">
    <source>
        <dbReference type="Pfam" id="PF19803"/>
    </source>
</evidence>
<keyword evidence="1" id="KW-1133">Transmembrane helix</keyword>
<feature type="domain" description="DUF6286" evidence="2">
    <location>
        <begin position="78"/>
        <end position="185"/>
    </location>
</feature>